<name>A0A3E1EWI8_9FLAO</name>
<accession>A0A3E1EWI8</accession>
<dbReference type="AlphaFoldDB" id="A0A3E1EWI8"/>
<comment type="caution">
    <text evidence="2">The sequence shown here is derived from an EMBL/GenBank/DDBJ whole genome shotgun (WGS) entry which is preliminary data.</text>
</comment>
<gene>
    <name evidence="2" type="ORF">DXU93_10280</name>
</gene>
<dbReference type="PROSITE" id="PS51257">
    <property type="entry name" value="PROKAR_LIPOPROTEIN"/>
    <property type="match status" value="1"/>
</dbReference>
<evidence type="ECO:0000256" key="1">
    <source>
        <dbReference type="SAM" id="SignalP"/>
    </source>
</evidence>
<proteinExistence type="predicted"/>
<dbReference type="RefSeq" id="WP_116881207.1">
    <property type="nucleotide sequence ID" value="NZ_QURB01000006.1"/>
</dbReference>
<evidence type="ECO:0000313" key="2">
    <source>
        <dbReference type="EMBL" id="RFC53926.1"/>
    </source>
</evidence>
<protein>
    <recommendedName>
        <fullName evidence="4">Lipoprotein</fullName>
    </recommendedName>
</protein>
<keyword evidence="3" id="KW-1185">Reference proteome</keyword>
<feature type="signal peptide" evidence="1">
    <location>
        <begin position="1"/>
        <end position="25"/>
    </location>
</feature>
<sequence length="265" mass="31049">MYWIKFKLLNLILALFILSSCSENRKETGFGNKLKDDTETSNLTNEEAIIRQVENRLSISASEKYDIQIEYKYINPDTLMDALILVNRKDYAYTKAKNTNTERFFESTGHTGLYNYVFVQLGGKDKLITTNPVGSNADYPLDFEFMELTSKAHQDFALSYRVRNSMYKSFYTVRNDRLFLTFSCPVFDSIGAEKPRVYDIQFPESETRIAKDIALYHGEIVGYKPEEIENINEYTPEEITNDDELYVYFIFDDKKMKYVTPMREK</sequence>
<organism evidence="2 3">
    <name type="scientific">Brumimicrobium aurantiacum</name>
    <dbReference type="NCBI Taxonomy" id="1737063"/>
    <lineage>
        <taxon>Bacteria</taxon>
        <taxon>Pseudomonadati</taxon>
        <taxon>Bacteroidota</taxon>
        <taxon>Flavobacteriia</taxon>
        <taxon>Flavobacteriales</taxon>
        <taxon>Crocinitomicaceae</taxon>
        <taxon>Brumimicrobium</taxon>
    </lineage>
</organism>
<dbReference type="EMBL" id="QURB01000006">
    <property type="protein sequence ID" value="RFC53926.1"/>
    <property type="molecule type" value="Genomic_DNA"/>
</dbReference>
<reference evidence="2 3" key="1">
    <citation type="submission" date="2018-08" db="EMBL/GenBank/DDBJ databases">
        <title>The draft genome squence of Brumimicrobium sp. N62.</title>
        <authorList>
            <person name="Du Z.-J."/>
            <person name="Luo H.-R."/>
        </authorList>
    </citation>
    <scope>NUCLEOTIDE SEQUENCE [LARGE SCALE GENOMIC DNA]</scope>
    <source>
        <strain evidence="2 3">N62</strain>
    </source>
</reference>
<dbReference type="OrthoDB" id="1466739at2"/>
<feature type="chain" id="PRO_5017685853" description="Lipoprotein" evidence="1">
    <location>
        <begin position="26"/>
        <end position="265"/>
    </location>
</feature>
<dbReference type="Proteomes" id="UP000257127">
    <property type="component" value="Unassembled WGS sequence"/>
</dbReference>
<keyword evidence="1" id="KW-0732">Signal</keyword>
<evidence type="ECO:0000313" key="3">
    <source>
        <dbReference type="Proteomes" id="UP000257127"/>
    </source>
</evidence>
<evidence type="ECO:0008006" key="4">
    <source>
        <dbReference type="Google" id="ProtNLM"/>
    </source>
</evidence>